<dbReference type="InterPro" id="IPR036291">
    <property type="entry name" value="NAD(P)-bd_dom_sf"/>
</dbReference>
<protein>
    <submittedName>
        <fullName evidence="3">SDR family oxidoreductase</fullName>
    </submittedName>
</protein>
<dbReference type="SUPFAM" id="SSF51735">
    <property type="entry name" value="NAD(P)-binding Rossmann-fold domains"/>
    <property type="match status" value="1"/>
</dbReference>
<accession>A0A443IKN6</accession>
<reference evidence="3 4" key="1">
    <citation type="submission" date="2019-01" db="EMBL/GenBank/DDBJ databases">
        <title>Sinorhodobacter populi sp. nov. isolated from the symptomatic bark tissue of Populus euramericana canker.</title>
        <authorList>
            <person name="Xu G."/>
        </authorList>
    </citation>
    <scope>NUCLEOTIDE SEQUENCE [LARGE SCALE GENOMIC DNA]</scope>
    <source>
        <strain evidence="3 4">2D-5</strain>
    </source>
</reference>
<proteinExistence type="inferred from homology"/>
<dbReference type="FunFam" id="3.40.50.720:FF:000084">
    <property type="entry name" value="Short-chain dehydrogenase reductase"/>
    <property type="match status" value="1"/>
</dbReference>
<dbReference type="InterPro" id="IPR002347">
    <property type="entry name" value="SDR_fam"/>
</dbReference>
<reference evidence="3 4" key="2">
    <citation type="submission" date="2019-01" db="EMBL/GenBank/DDBJ databases">
        <authorList>
            <person name="Li Y."/>
        </authorList>
    </citation>
    <scope>NUCLEOTIDE SEQUENCE [LARGE SCALE GENOMIC DNA]</scope>
    <source>
        <strain evidence="3 4">2D-5</strain>
    </source>
</reference>
<comment type="similarity">
    <text evidence="1">Belongs to the short-chain dehydrogenases/reductases (SDR) family.</text>
</comment>
<name>A0A443IKN6_9RHOB</name>
<dbReference type="RefSeq" id="WP_128270952.1">
    <property type="nucleotide sequence ID" value="NZ_SAUW01000039.1"/>
</dbReference>
<dbReference type="PANTHER" id="PTHR43639:SF1">
    <property type="entry name" value="SHORT-CHAIN DEHYDROGENASE_REDUCTASE FAMILY PROTEIN"/>
    <property type="match status" value="1"/>
</dbReference>
<gene>
    <name evidence="3" type="ORF">D2T33_20110</name>
</gene>
<keyword evidence="4" id="KW-1185">Reference proteome</keyword>
<dbReference type="PRINTS" id="PR00080">
    <property type="entry name" value="SDRFAMILY"/>
</dbReference>
<organism evidence="3 4">
    <name type="scientific">Paenirhodobacter populi</name>
    <dbReference type="NCBI Taxonomy" id="2306993"/>
    <lineage>
        <taxon>Bacteria</taxon>
        <taxon>Pseudomonadati</taxon>
        <taxon>Pseudomonadota</taxon>
        <taxon>Alphaproteobacteria</taxon>
        <taxon>Rhodobacterales</taxon>
        <taxon>Rhodobacter group</taxon>
        <taxon>Paenirhodobacter</taxon>
    </lineage>
</organism>
<evidence type="ECO:0000313" key="3">
    <source>
        <dbReference type="EMBL" id="RWR05199.1"/>
    </source>
</evidence>
<dbReference type="EMBL" id="SAUW01000039">
    <property type="protein sequence ID" value="RWR05199.1"/>
    <property type="molecule type" value="Genomic_DNA"/>
</dbReference>
<sequence>MAGRLEGKVALITGAACGIGRGHAEVFAAEGASVVVADVLTEQGEEVAARLRDQGRNAVFQKLDVASETHWASAVAAAVTHFGKLTTLVNNAAVFNNDGIDAISLDAWNKVIAVNLTGPFIGMKAALPELEKSGNGAIVNISSLYAIIATTGFVAYHASKSGMRMLSKSVALQYARRGVRVNTILPGNVEGPSAATLTEEENAAILKLVPMGVRGQPADIANGAVYLASDDARYVTGSELVIDGGWSLP</sequence>
<evidence type="ECO:0000256" key="2">
    <source>
        <dbReference type="ARBA" id="ARBA00023002"/>
    </source>
</evidence>
<keyword evidence="2" id="KW-0560">Oxidoreductase</keyword>
<evidence type="ECO:0000256" key="1">
    <source>
        <dbReference type="ARBA" id="ARBA00006484"/>
    </source>
</evidence>
<dbReference type="PRINTS" id="PR00081">
    <property type="entry name" value="GDHRDH"/>
</dbReference>
<dbReference type="Gene3D" id="3.40.50.720">
    <property type="entry name" value="NAD(P)-binding Rossmann-like Domain"/>
    <property type="match status" value="1"/>
</dbReference>
<dbReference type="NCBIfam" id="NF005559">
    <property type="entry name" value="PRK07231.1"/>
    <property type="match status" value="1"/>
</dbReference>
<dbReference type="Proteomes" id="UP000285710">
    <property type="component" value="Unassembled WGS sequence"/>
</dbReference>
<comment type="caution">
    <text evidence="3">The sequence shown here is derived from an EMBL/GenBank/DDBJ whole genome shotgun (WGS) entry which is preliminary data.</text>
</comment>
<dbReference type="Pfam" id="PF13561">
    <property type="entry name" value="adh_short_C2"/>
    <property type="match status" value="1"/>
</dbReference>
<dbReference type="GO" id="GO:0016491">
    <property type="term" value="F:oxidoreductase activity"/>
    <property type="evidence" value="ECO:0007669"/>
    <property type="project" value="UniProtKB-KW"/>
</dbReference>
<evidence type="ECO:0000313" key="4">
    <source>
        <dbReference type="Proteomes" id="UP000285710"/>
    </source>
</evidence>
<dbReference type="AlphaFoldDB" id="A0A443IKN6"/>
<dbReference type="PANTHER" id="PTHR43639">
    <property type="entry name" value="OXIDOREDUCTASE, SHORT-CHAIN DEHYDROGENASE/REDUCTASE FAMILY (AFU_ORTHOLOGUE AFUA_5G02870)"/>
    <property type="match status" value="1"/>
</dbReference>